<dbReference type="OrthoDB" id="5874059at2759"/>
<evidence type="ECO:0000256" key="13">
    <source>
        <dbReference type="RuleBase" id="RU000679"/>
    </source>
</evidence>
<evidence type="ECO:0000313" key="19">
    <source>
        <dbReference type="WBParaSite" id="BXY_1543200.1"/>
    </source>
</evidence>
<keyword evidence="8 13" id="KW-0406">Ion transport</keyword>
<evidence type="ECO:0000256" key="3">
    <source>
        <dbReference type="ARBA" id="ARBA00022448"/>
    </source>
</evidence>
<reference evidence="19" key="1">
    <citation type="submission" date="2016-11" db="UniProtKB">
        <authorList>
            <consortium name="WormBaseParasite"/>
        </authorList>
    </citation>
    <scope>IDENTIFICATION</scope>
</reference>
<keyword evidence="9 15" id="KW-0472">Membrane</keyword>
<feature type="transmembrane region" description="Helical" evidence="15">
    <location>
        <begin position="894"/>
        <end position="924"/>
    </location>
</feature>
<evidence type="ECO:0000256" key="12">
    <source>
        <dbReference type="ARBA" id="ARBA00023303"/>
    </source>
</evidence>
<dbReference type="EMBL" id="CAJFDI010000003">
    <property type="protein sequence ID" value="CAD5222498.1"/>
    <property type="molecule type" value="Genomic_DNA"/>
</dbReference>
<evidence type="ECO:0000313" key="18">
    <source>
        <dbReference type="Proteomes" id="UP000659654"/>
    </source>
</evidence>
<dbReference type="InterPro" id="IPR001873">
    <property type="entry name" value="ENaC"/>
</dbReference>
<dbReference type="Proteomes" id="UP000095284">
    <property type="component" value="Unplaced"/>
</dbReference>
<dbReference type="EMBL" id="CAJFCV020000003">
    <property type="protein sequence ID" value="CAG9110500.1"/>
    <property type="molecule type" value="Genomic_DNA"/>
</dbReference>
<gene>
    <name evidence="16" type="ORF">BXYJ_LOCUS7466</name>
</gene>
<keyword evidence="5 13" id="KW-0812">Transmembrane</keyword>
<feature type="compositionally biased region" description="Polar residues" evidence="14">
    <location>
        <begin position="8"/>
        <end position="18"/>
    </location>
</feature>
<evidence type="ECO:0000256" key="9">
    <source>
        <dbReference type="ARBA" id="ARBA00023136"/>
    </source>
</evidence>
<dbReference type="Proteomes" id="UP000582659">
    <property type="component" value="Unassembled WGS sequence"/>
</dbReference>
<proteinExistence type="inferred from homology"/>
<keyword evidence="11 13" id="KW-0739">Sodium transport</keyword>
<dbReference type="AlphaFoldDB" id="A0A1I7SQW9"/>
<evidence type="ECO:0000256" key="7">
    <source>
        <dbReference type="ARBA" id="ARBA00023053"/>
    </source>
</evidence>
<evidence type="ECO:0000256" key="10">
    <source>
        <dbReference type="ARBA" id="ARBA00023180"/>
    </source>
</evidence>
<accession>A0A1I7SQW9</accession>
<comment type="subcellular location">
    <subcellularLocation>
        <location evidence="1">Membrane</location>
        <topology evidence="1">Multi-pass membrane protein</topology>
    </subcellularLocation>
</comment>
<evidence type="ECO:0000256" key="5">
    <source>
        <dbReference type="ARBA" id="ARBA00022692"/>
    </source>
</evidence>
<evidence type="ECO:0000256" key="8">
    <source>
        <dbReference type="ARBA" id="ARBA00023065"/>
    </source>
</evidence>
<dbReference type="Pfam" id="PF00858">
    <property type="entry name" value="ASC"/>
    <property type="match status" value="2"/>
</dbReference>
<keyword evidence="12 13" id="KW-0407">Ion channel</keyword>
<dbReference type="PANTHER" id="PTHR11690">
    <property type="entry name" value="AMILORIDE-SENSITIVE SODIUM CHANNEL-RELATED"/>
    <property type="match status" value="1"/>
</dbReference>
<dbReference type="GO" id="GO:0015280">
    <property type="term" value="F:ligand-gated sodium channel activity"/>
    <property type="evidence" value="ECO:0007669"/>
    <property type="project" value="TreeGrafter"/>
</dbReference>
<evidence type="ECO:0000256" key="1">
    <source>
        <dbReference type="ARBA" id="ARBA00004141"/>
    </source>
</evidence>
<keyword evidence="6 15" id="KW-1133">Transmembrane helix</keyword>
<protein>
    <submittedName>
        <fullName evidence="16">(pine wood nematode) hypothetical protein</fullName>
    </submittedName>
</protein>
<keyword evidence="7" id="KW-0915">Sodium</keyword>
<dbReference type="Gene3D" id="1.10.287.770">
    <property type="entry name" value="YojJ-like"/>
    <property type="match status" value="1"/>
</dbReference>
<dbReference type="Proteomes" id="UP000659654">
    <property type="component" value="Unassembled WGS sequence"/>
</dbReference>
<evidence type="ECO:0000256" key="4">
    <source>
        <dbReference type="ARBA" id="ARBA00022461"/>
    </source>
</evidence>
<organism evidence="17 19">
    <name type="scientific">Bursaphelenchus xylophilus</name>
    <name type="common">Pinewood nematode worm</name>
    <name type="synonym">Aphelenchoides xylophilus</name>
    <dbReference type="NCBI Taxonomy" id="6326"/>
    <lineage>
        <taxon>Eukaryota</taxon>
        <taxon>Metazoa</taxon>
        <taxon>Ecdysozoa</taxon>
        <taxon>Nematoda</taxon>
        <taxon>Chromadorea</taxon>
        <taxon>Rhabditida</taxon>
        <taxon>Tylenchina</taxon>
        <taxon>Tylenchomorpha</taxon>
        <taxon>Aphelenchoidea</taxon>
        <taxon>Aphelenchoididae</taxon>
        <taxon>Bursaphelenchus</taxon>
    </lineage>
</organism>
<reference evidence="16" key="2">
    <citation type="submission" date="2020-09" db="EMBL/GenBank/DDBJ databases">
        <authorList>
            <person name="Kikuchi T."/>
        </authorList>
    </citation>
    <scope>NUCLEOTIDE SEQUENCE</scope>
    <source>
        <strain evidence="16">Ka4C1</strain>
    </source>
</reference>
<keyword evidence="18" id="KW-1185">Reference proteome</keyword>
<dbReference type="eggNOG" id="KOG4294">
    <property type="taxonomic scope" value="Eukaryota"/>
</dbReference>
<evidence type="ECO:0000256" key="15">
    <source>
        <dbReference type="SAM" id="Phobius"/>
    </source>
</evidence>
<keyword evidence="3 13" id="KW-0813">Transport</keyword>
<feature type="region of interest" description="Disordered" evidence="14">
    <location>
        <begin position="1"/>
        <end position="21"/>
    </location>
</feature>
<evidence type="ECO:0000256" key="14">
    <source>
        <dbReference type="SAM" id="MobiDB-lite"/>
    </source>
</evidence>
<evidence type="ECO:0000256" key="2">
    <source>
        <dbReference type="ARBA" id="ARBA00007193"/>
    </source>
</evidence>
<dbReference type="Gene3D" id="2.60.470.10">
    <property type="entry name" value="Acid-sensing ion channels like domains"/>
    <property type="match status" value="1"/>
</dbReference>
<feature type="compositionally biased region" description="Basic and acidic residues" evidence="14">
    <location>
        <begin position="406"/>
        <end position="415"/>
    </location>
</feature>
<feature type="transmembrane region" description="Helical" evidence="15">
    <location>
        <begin position="126"/>
        <end position="147"/>
    </location>
</feature>
<keyword evidence="10" id="KW-0325">Glycoprotein</keyword>
<evidence type="ECO:0000256" key="6">
    <source>
        <dbReference type="ARBA" id="ARBA00022989"/>
    </source>
</evidence>
<name>A0A1I7SQW9_BURXY</name>
<keyword evidence="4 13" id="KW-0894">Sodium channel</keyword>
<dbReference type="GO" id="GO:0005886">
    <property type="term" value="C:plasma membrane"/>
    <property type="evidence" value="ECO:0007669"/>
    <property type="project" value="TreeGrafter"/>
</dbReference>
<sequence>MPRRRRSSMVSHSPSCSLSEDESQTIFRKGRPLIAINGSPLPQTVLLAEKSGDAPQVQMIRNGHTAALLQHSPPNHSAMSLKRRNCNRCNCQAELILDDNRPLVDRFADDTSMLGFRYLHSRYKTWFRILWSILLIFFFALTIYQVAERCSYYFIINPLITTRFYNTPAEVEFPKIVICNKMQIKASKVAEVNPRLLSALSESFDDEQRYTTNDTIRHMLTDFNAINSFEFFVNTKQNVEDLFVGCQFGKGKNCVDNVKPILTPNGLCFLVDMDTTVRRPGPESTLQLLLNLEIYESVPGWVTEPGVVLSMFDANIPFVNHFQEGMHLEPGKAVTIPINDIRRLQRHSSQCGSDAKLQDIFAPKDYSKSACQWLAKIKDVRDRCKCEPILSPRNRDMFQNTTGNKKISDSEEPKRVANGRKGHTEYPICTIAEEVFCVQNVLEEPLSPKTQKFLLSCINDCDEVSFTTIVFGNDLHSSDISHYLPGDWEDEKEKRLAHFQLALENLPKNRISLVRHIQEIADDAKHFLNESMRIFGIKKESGDEVFPCFKTDGGLYNDGVYAFHRQETLWNGLNEFLETEFPKHFGKVLKLFNLEIDQHLRLRDDYDSSEKSEETYLTMSTESLYDLRVFENQVTARGAISGLDSIQPTERLAVNRHLLGFLRKLQECVIKIQFNPPEQARNLTKPCRKMMMSYHTVLYNARTVSKTVSSEALKDFDTGIKGLTAVLRKLKYDIAGSIFTINNYNVDLRTFRRLYKEGGKGNELLVELLRFRKFIQSGAVDEIKKFVESVEEAVEARDSVLKELDMTPKNASVQPMKFAQETAKCMAKMVEEIEVIRKSPMIRAELMSRIIHAVTVAQSYSPGPEYDRVNLLFLKIYFAHFKEEMITQERSYNVFLLLAEIGGTIGLYVGAALLSVAETVVFFFEKHTLKQPMTKRPPA</sequence>
<feature type="region of interest" description="Disordered" evidence="14">
    <location>
        <begin position="395"/>
        <end position="419"/>
    </location>
</feature>
<evidence type="ECO:0000313" key="17">
    <source>
        <dbReference type="Proteomes" id="UP000095284"/>
    </source>
</evidence>
<dbReference type="PANTHER" id="PTHR11690:SF293">
    <property type="entry name" value="ACID-SENSING ION CHANNEL 1"/>
    <property type="match status" value="1"/>
</dbReference>
<evidence type="ECO:0000256" key="11">
    <source>
        <dbReference type="ARBA" id="ARBA00023201"/>
    </source>
</evidence>
<evidence type="ECO:0000313" key="16">
    <source>
        <dbReference type="EMBL" id="CAD5222498.1"/>
    </source>
</evidence>
<dbReference type="WBParaSite" id="BXY_1543200.1">
    <property type="protein sequence ID" value="BXY_1543200.1"/>
    <property type="gene ID" value="BXY_1543200"/>
</dbReference>
<comment type="similarity">
    <text evidence="2 13">Belongs to the amiloride-sensitive sodium channel (TC 1.A.6) family.</text>
</comment>